<gene>
    <name evidence="3" type="ORF">AAJ76_3000159393</name>
</gene>
<evidence type="ECO:0000313" key="4">
    <source>
        <dbReference type="Proteomes" id="UP000034350"/>
    </source>
</evidence>
<proteinExistence type="predicted"/>
<evidence type="ECO:0000313" key="3">
    <source>
        <dbReference type="EMBL" id="KKO76481.1"/>
    </source>
</evidence>
<dbReference type="GeneID" id="36319992"/>
<evidence type="ECO:0000256" key="1">
    <source>
        <dbReference type="SAM" id="MobiDB-lite"/>
    </source>
</evidence>
<dbReference type="EMBL" id="JPQZ01000003">
    <property type="protein sequence ID" value="KKO76481.1"/>
    <property type="molecule type" value="Genomic_DNA"/>
</dbReference>
<accession>A0A0F9WGQ6</accession>
<dbReference type="VEuPathDB" id="MicrosporidiaDB:NCER_100154"/>
<sequence>MYEIFVLLKFLTLYYCSDTLECVTKTHKEAVCGAEQTDLNSMDDREIILESLARLKQESCMIQKDALCHMGHRIKLFKENLEKKALGDLNSILVCMDQINGIKALYERAAFIVKNPIIDLNCYMNYFRRNKYVIIRFLKNKEKCKDFLESRKFKNVTEEELRGQIYDLKAIMLAAMSFSQEYHSEYKNEYEFIKKKFKTNYKWFNDLKPLFNKTHYETVDSITLVPVSYVDKNKQESYLKKLFLLKNGLNFVEPSKCNNVNETVIKKIQELEDPGKDKFLRPFLELFKVRYRILSKVITLKRILERIFTNKLKISEQKDENPMTDTEKNDKELFDNEKNGENPTTSTKKHDEELFNNEKNGENPTTSTKKHDEESLKGTKKNFYNNERKTENTTFAEHH</sequence>
<protein>
    <submittedName>
        <fullName evidence="3">Uncharacterized protein</fullName>
    </submittedName>
</protein>
<feature type="compositionally biased region" description="Basic and acidic residues" evidence="1">
    <location>
        <begin position="386"/>
        <end position="399"/>
    </location>
</feature>
<dbReference type="Proteomes" id="UP000034350">
    <property type="component" value="Unassembled WGS sequence"/>
</dbReference>
<feature type="compositionally biased region" description="Basic and acidic residues" evidence="1">
    <location>
        <begin position="318"/>
        <end position="340"/>
    </location>
</feature>
<feature type="signal peptide" evidence="2">
    <location>
        <begin position="1"/>
        <end position="19"/>
    </location>
</feature>
<dbReference type="VEuPathDB" id="MicrosporidiaDB:AAJ76_3000159393"/>
<organism evidence="3 4">
    <name type="scientific">Vairimorpha ceranae</name>
    <dbReference type="NCBI Taxonomy" id="40302"/>
    <lineage>
        <taxon>Eukaryota</taxon>
        <taxon>Fungi</taxon>
        <taxon>Fungi incertae sedis</taxon>
        <taxon>Microsporidia</taxon>
        <taxon>Nosematidae</taxon>
        <taxon>Vairimorpha</taxon>
    </lineage>
</organism>
<name>A0A0F9WGQ6_9MICR</name>
<evidence type="ECO:0000256" key="2">
    <source>
        <dbReference type="SAM" id="SignalP"/>
    </source>
</evidence>
<dbReference type="AlphaFoldDB" id="A0A0F9WGQ6"/>
<comment type="caution">
    <text evidence="3">The sequence shown here is derived from an EMBL/GenBank/DDBJ whole genome shotgun (WGS) entry which is preliminary data.</text>
</comment>
<feature type="chain" id="PRO_5002529569" evidence="2">
    <location>
        <begin position="20"/>
        <end position="399"/>
    </location>
</feature>
<keyword evidence="2" id="KW-0732">Signal</keyword>
<dbReference type="VEuPathDB" id="MicrosporidiaDB:G9O61_00g016200"/>
<dbReference type="RefSeq" id="XP_024332223.1">
    <property type="nucleotide sequence ID" value="XM_024475061.1"/>
</dbReference>
<reference evidence="3 4" key="1">
    <citation type="journal article" date="2015" name="Environ. Microbiol.">
        <title>Genome analyses suggest the presence of polyploidy and recent human-driven expansions in eight global populations of the honeybee pathogen Nosema ceranae.</title>
        <authorList>
            <person name="Pelin A."/>
            <person name="Selman M."/>
            <person name="Aris-Brosou S."/>
            <person name="Farinelli L."/>
            <person name="Corradi N."/>
        </authorList>
    </citation>
    <scope>NUCLEOTIDE SEQUENCE [LARGE SCALE GENOMIC DNA]</scope>
    <source>
        <strain evidence="3 4">PA08 1199</strain>
    </source>
</reference>
<feature type="region of interest" description="Disordered" evidence="1">
    <location>
        <begin position="318"/>
        <end position="399"/>
    </location>
</feature>
<keyword evidence="4" id="KW-1185">Reference proteome</keyword>